<accession>A0A7D4BRD9</accession>
<protein>
    <submittedName>
        <fullName evidence="1">Acetamidase</fullName>
    </submittedName>
</protein>
<dbReference type="KEGG" id="kpul:GXN76_14195"/>
<dbReference type="Gene3D" id="3.10.28.20">
    <property type="entry name" value="Acetamidase/Formamidase-like domains"/>
    <property type="match status" value="1"/>
</dbReference>
<proteinExistence type="predicted"/>
<name>A0A7D4BRD9_9BACL</name>
<dbReference type="Gene3D" id="2.60.120.580">
    <property type="entry name" value="Acetamidase/Formamidase-like domains"/>
    <property type="match status" value="1"/>
</dbReference>
<gene>
    <name evidence="1" type="ORF">GXN76_14195</name>
</gene>
<dbReference type="RefSeq" id="WP_173224185.1">
    <property type="nucleotide sequence ID" value="NZ_CP048104.1"/>
</dbReference>
<dbReference type="Gene3D" id="2.40.10.120">
    <property type="match status" value="1"/>
</dbReference>
<organism evidence="1 2">
    <name type="scientific">Kroppenstedtia pulmonis</name>
    <dbReference type="NCBI Taxonomy" id="1380685"/>
    <lineage>
        <taxon>Bacteria</taxon>
        <taxon>Bacillati</taxon>
        <taxon>Bacillota</taxon>
        <taxon>Bacilli</taxon>
        <taxon>Bacillales</taxon>
        <taxon>Thermoactinomycetaceae</taxon>
        <taxon>Kroppenstedtia</taxon>
    </lineage>
</organism>
<reference evidence="1 2" key="1">
    <citation type="submission" date="2020-01" db="EMBL/GenBank/DDBJ databases">
        <authorList>
            <person name="Gulvik C.A."/>
            <person name="Batra D.G."/>
        </authorList>
    </citation>
    <scope>NUCLEOTIDE SEQUENCE [LARGE SCALE GENOMIC DNA]</scope>
    <source>
        <strain evidence="1 2">W9323</strain>
    </source>
</reference>
<dbReference type="EMBL" id="CP048104">
    <property type="protein sequence ID" value="QKG85491.1"/>
    <property type="molecule type" value="Genomic_DNA"/>
</dbReference>
<dbReference type="GO" id="GO:0016811">
    <property type="term" value="F:hydrolase activity, acting on carbon-nitrogen (but not peptide) bonds, in linear amides"/>
    <property type="evidence" value="ECO:0007669"/>
    <property type="project" value="InterPro"/>
</dbReference>
<evidence type="ECO:0000313" key="1">
    <source>
        <dbReference type="EMBL" id="QKG85491.1"/>
    </source>
</evidence>
<dbReference type="Pfam" id="PF03069">
    <property type="entry name" value="FmdA_AmdA"/>
    <property type="match status" value="2"/>
</dbReference>
<sequence length="300" mass="32582">MNQVVKKKNPVYSFSKEHEPVCQVKAGERLTIETYDCFEDQITSDETKMSHIDWNRINPATGPLYVQDAQPGDTLAVTIHQIDIHDHGILATGPNLGAMGDRLKELTFKRLRIQNGKALFNENLHIPLHKMIGVMGVAPEGEAVPCGSPGNHGGNLDTKLITEGATIYFPVFHEGALFGLGDMHGAMGDGEVGGSGIEVGGKADLTIDVIKDKHIQHPVVVNQEGVSVLVSADTLDEATKTAVATMADLLLPHLDMDLSELTMLMSAIGQAQVSQVVNPIVTARFSMPKWILEQYQIKLF</sequence>
<dbReference type="PANTHER" id="PTHR31891:SF1">
    <property type="entry name" value="FORMAMIDASE C869.04-RELATED"/>
    <property type="match status" value="1"/>
</dbReference>
<dbReference type="SUPFAM" id="SSF141130">
    <property type="entry name" value="Acetamidase/Formamidase-like"/>
    <property type="match status" value="1"/>
</dbReference>
<evidence type="ECO:0000313" key="2">
    <source>
        <dbReference type="Proteomes" id="UP000503088"/>
    </source>
</evidence>
<dbReference type="Proteomes" id="UP000503088">
    <property type="component" value="Chromosome"/>
</dbReference>
<keyword evidence="2" id="KW-1185">Reference proteome</keyword>
<dbReference type="PANTHER" id="PTHR31891">
    <property type="entry name" value="FORMAMIDASE C869.04-RELATED"/>
    <property type="match status" value="1"/>
</dbReference>
<dbReference type="AlphaFoldDB" id="A0A7D4BRD9"/>
<dbReference type="InterPro" id="IPR004304">
    <property type="entry name" value="FmdA_AmdA"/>
</dbReference>